<evidence type="ECO:0000256" key="3">
    <source>
        <dbReference type="ARBA" id="ARBA00006958"/>
    </source>
</evidence>
<reference evidence="9" key="1">
    <citation type="submission" date="2019-08" db="EMBL/GenBank/DDBJ databases">
        <title>The genome of the North American firefly Photinus pyralis.</title>
        <authorList>
            <consortium name="Photinus pyralis genome working group"/>
            <person name="Fallon T.R."/>
            <person name="Sander Lower S.E."/>
            <person name="Weng J.-K."/>
        </authorList>
    </citation>
    <scope>NUCLEOTIDE SEQUENCE</scope>
    <source>
        <strain evidence="9">TRF0915ILg1</strain>
        <tissue evidence="9">Whole body</tissue>
    </source>
</reference>
<dbReference type="InterPro" id="IPR045249">
    <property type="entry name" value="HARBI1-like"/>
</dbReference>
<sequence length="278" mass="31497">ILAALSFFATGSTQTNLGDNFVLGLSQAMTSRSIKEVTDSMTEHLASRHIRFPNTANEINRIKEGFFLKHRIRGVVGCIDCTHVPILAPAEADEDHPPIVYYNRKGYYSLNVQLVNLLVNMKILAANSQSPSSVHDSAIWAASIIRTNVERTFRKGNNIWLMGALLHICRNAQPGTPEARYTLRHSQTRNVIEKCNGLLKMRFRCLSKQLLYHPIRVGKIIYAAVVLHNLAIDFNLNDLNDEEPLIIDNDENVPNIHNNHDVLNEGSRVRANFIRRYF</sequence>
<dbReference type="GO" id="GO:0016787">
    <property type="term" value="F:hydrolase activity"/>
    <property type="evidence" value="ECO:0007669"/>
    <property type="project" value="UniProtKB-KW"/>
</dbReference>
<feature type="domain" description="DDE Tnp4" evidence="8">
    <location>
        <begin position="79"/>
        <end position="229"/>
    </location>
</feature>
<dbReference type="Pfam" id="PF13359">
    <property type="entry name" value="DDE_Tnp_4"/>
    <property type="match status" value="1"/>
</dbReference>
<evidence type="ECO:0000313" key="10">
    <source>
        <dbReference type="Proteomes" id="UP000801492"/>
    </source>
</evidence>
<dbReference type="OrthoDB" id="7533242at2759"/>
<comment type="caution">
    <text evidence="9">The sequence shown here is derived from an EMBL/GenBank/DDBJ whole genome shotgun (WGS) entry which is preliminary data.</text>
</comment>
<comment type="subcellular location">
    <subcellularLocation>
        <location evidence="2">Nucleus</location>
    </subcellularLocation>
</comment>
<gene>
    <name evidence="9" type="ORF">ILUMI_02794</name>
</gene>
<dbReference type="GO" id="GO:0046872">
    <property type="term" value="F:metal ion binding"/>
    <property type="evidence" value="ECO:0007669"/>
    <property type="project" value="UniProtKB-KW"/>
</dbReference>
<protein>
    <recommendedName>
        <fullName evidence="8">DDE Tnp4 domain-containing protein</fullName>
    </recommendedName>
</protein>
<keyword evidence="5" id="KW-0479">Metal-binding</keyword>
<accession>A0A8K0DHK8</accession>
<dbReference type="EMBL" id="VTPC01001038">
    <property type="protein sequence ID" value="KAF2903393.1"/>
    <property type="molecule type" value="Genomic_DNA"/>
</dbReference>
<evidence type="ECO:0000256" key="5">
    <source>
        <dbReference type="ARBA" id="ARBA00022723"/>
    </source>
</evidence>
<dbReference type="PANTHER" id="PTHR22930:SF289">
    <property type="entry name" value="DDE TNP4 DOMAIN-CONTAINING PROTEIN-RELATED"/>
    <property type="match status" value="1"/>
</dbReference>
<evidence type="ECO:0000256" key="7">
    <source>
        <dbReference type="ARBA" id="ARBA00023242"/>
    </source>
</evidence>
<proteinExistence type="inferred from homology"/>
<organism evidence="9 10">
    <name type="scientific">Ignelater luminosus</name>
    <name type="common">Cucubano</name>
    <name type="synonym">Pyrophorus luminosus</name>
    <dbReference type="NCBI Taxonomy" id="2038154"/>
    <lineage>
        <taxon>Eukaryota</taxon>
        <taxon>Metazoa</taxon>
        <taxon>Ecdysozoa</taxon>
        <taxon>Arthropoda</taxon>
        <taxon>Hexapoda</taxon>
        <taxon>Insecta</taxon>
        <taxon>Pterygota</taxon>
        <taxon>Neoptera</taxon>
        <taxon>Endopterygota</taxon>
        <taxon>Coleoptera</taxon>
        <taxon>Polyphaga</taxon>
        <taxon>Elateriformia</taxon>
        <taxon>Elateroidea</taxon>
        <taxon>Elateridae</taxon>
        <taxon>Agrypninae</taxon>
        <taxon>Pyrophorini</taxon>
        <taxon>Ignelater</taxon>
    </lineage>
</organism>
<comment type="similarity">
    <text evidence="3">Belongs to the HARBI1 family.</text>
</comment>
<name>A0A8K0DHK8_IGNLU</name>
<dbReference type="GO" id="GO:0005634">
    <property type="term" value="C:nucleus"/>
    <property type="evidence" value="ECO:0007669"/>
    <property type="project" value="UniProtKB-SubCell"/>
</dbReference>
<comment type="cofactor">
    <cofactor evidence="1">
        <name>a divalent metal cation</name>
        <dbReference type="ChEBI" id="CHEBI:60240"/>
    </cofactor>
</comment>
<keyword evidence="10" id="KW-1185">Reference proteome</keyword>
<evidence type="ECO:0000256" key="6">
    <source>
        <dbReference type="ARBA" id="ARBA00022801"/>
    </source>
</evidence>
<dbReference type="GO" id="GO:0004518">
    <property type="term" value="F:nuclease activity"/>
    <property type="evidence" value="ECO:0007669"/>
    <property type="project" value="UniProtKB-KW"/>
</dbReference>
<dbReference type="InterPro" id="IPR027806">
    <property type="entry name" value="HARBI1_dom"/>
</dbReference>
<dbReference type="AlphaFoldDB" id="A0A8K0DHK8"/>
<evidence type="ECO:0000259" key="8">
    <source>
        <dbReference type="Pfam" id="PF13359"/>
    </source>
</evidence>
<evidence type="ECO:0000256" key="2">
    <source>
        <dbReference type="ARBA" id="ARBA00004123"/>
    </source>
</evidence>
<dbReference type="PANTHER" id="PTHR22930">
    <property type="match status" value="1"/>
</dbReference>
<keyword evidence="6" id="KW-0378">Hydrolase</keyword>
<evidence type="ECO:0000256" key="4">
    <source>
        <dbReference type="ARBA" id="ARBA00022722"/>
    </source>
</evidence>
<evidence type="ECO:0000256" key="1">
    <source>
        <dbReference type="ARBA" id="ARBA00001968"/>
    </source>
</evidence>
<dbReference type="Proteomes" id="UP000801492">
    <property type="component" value="Unassembled WGS sequence"/>
</dbReference>
<feature type="non-terminal residue" evidence="9">
    <location>
        <position position="278"/>
    </location>
</feature>
<keyword evidence="4" id="KW-0540">Nuclease</keyword>
<evidence type="ECO:0000313" key="9">
    <source>
        <dbReference type="EMBL" id="KAF2903393.1"/>
    </source>
</evidence>
<keyword evidence="7" id="KW-0539">Nucleus</keyword>